<feature type="region of interest" description="Disordered" evidence="1">
    <location>
        <begin position="21"/>
        <end position="41"/>
    </location>
</feature>
<dbReference type="Proteomes" id="UP000654075">
    <property type="component" value="Unassembled WGS sequence"/>
</dbReference>
<dbReference type="AlphaFoldDB" id="A0A813DAZ5"/>
<evidence type="ECO:0000256" key="1">
    <source>
        <dbReference type="SAM" id="MobiDB-lite"/>
    </source>
</evidence>
<dbReference type="Gene3D" id="3.20.200.10">
    <property type="entry name" value="MHCK/EF2 kinase"/>
    <property type="match status" value="1"/>
</dbReference>
<comment type="caution">
    <text evidence="2">The sequence shown here is derived from an EMBL/GenBank/DDBJ whole genome shotgun (WGS) entry which is preliminary data.</text>
</comment>
<gene>
    <name evidence="2" type="ORF">PGLA1383_LOCUS4705</name>
</gene>
<sequence length="348" mass="37991">MGTAISTCTKVLTCDPGYEWLEEDSSSRPSPHKFEEEYSPSQPQLALRVAFAPIEESLGARQSPFGAGDEVAITKLQRVPGWEPLGWRQERCAKQHAALDGGKVWPGPEESRFSTAQRFWGAKVMSSDGKGGLEEHWCLLQVAVAKKDREMEKTKQIVQDADDVAAYAHRFNDHLTRTCGDGDPDALPSVRVSAPVACFVIDGCMPEVAQPGESVTLTVLPANQIRKFLFEGGEDFIELPQAFFHYVAWPSGGNELLGDLQGLQDDQDILLVDPVVLRTAKAAAKDLLGALMSTDPLEAESVGRAAKRFDLWHPRCGQICKSFDPQRRSIHARRACGMSLPSCGVGGA</sequence>
<accession>A0A813DAZ5</accession>
<dbReference type="EMBL" id="CAJNNV010001776">
    <property type="protein sequence ID" value="CAE8585803.1"/>
    <property type="molecule type" value="Genomic_DNA"/>
</dbReference>
<dbReference type="OrthoDB" id="420328at2759"/>
<reference evidence="2" key="1">
    <citation type="submission" date="2021-02" db="EMBL/GenBank/DDBJ databases">
        <authorList>
            <person name="Dougan E. K."/>
            <person name="Rhodes N."/>
            <person name="Thang M."/>
            <person name="Chan C."/>
        </authorList>
    </citation>
    <scope>NUCLEOTIDE SEQUENCE</scope>
</reference>
<organism evidence="2 3">
    <name type="scientific">Polarella glacialis</name>
    <name type="common">Dinoflagellate</name>
    <dbReference type="NCBI Taxonomy" id="89957"/>
    <lineage>
        <taxon>Eukaryota</taxon>
        <taxon>Sar</taxon>
        <taxon>Alveolata</taxon>
        <taxon>Dinophyceae</taxon>
        <taxon>Suessiales</taxon>
        <taxon>Suessiaceae</taxon>
        <taxon>Polarella</taxon>
    </lineage>
</organism>
<name>A0A813DAZ5_POLGL</name>
<evidence type="ECO:0000313" key="2">
    <source>
        <dbReference type="EMBL" id="CAE8585803.1"/>
    </source>
</evidence>
<keyword evidence="3" id="KW-1185">Reference proteome</keyword>
<evidence type="ECO:0000313" key="3">
    <source>
        <dbReference type="Proteomes" id="UP000654075"/>
    </source>
</evidence>
<proteinExistence type="predicted"/>
<protein>
    <submittedName>
        <fullName evidence="2">Uncharacterized protein</fullName>
    </submittedName>
</protein>